<comment type="pathway">
    <text evidence="8">Porphyrin-containing compound metabolism; siroheme biosynthesis; precorrin-2 from uroporphyrinogen III: step 1/1.</text>
</comment>
<proteinExistence type="inferred from homology"/>
<evidence type="ECO:0000256" key="11">
    <source>
        <dbReference type="RuleBase" id="RU003960"/>
    </source>
</evidence>
<dbReference type="GO" id="GO:0019354">
    <property type="term" value="P:siroheme biosynthetic process"/>
    <property type="evidence" value="ECO:0007669"/>
    <property type="project" value="InterPro"/>
</dbReference>
<feature type="domain" description="Tetrapyrrole methylase" evidence="12">
    <location>
        <begin position="218"/>
        <end position="421"/>
    </location>
</feature>
<dbReference type="NCBIfam" id="TIGR00212">
    <property type="entry name" value="hemC"/>
    <property type="match status" value="1"/>
</dbReference>
<evidence type="ECO:0000259" key="13">
    <source>
        <dbReference type="Pfam" id="PF01379"/>
    </source>
</evidence>
<evidence type="ECO:0000256" key="4">
    <source>
        <dbReference type="ARBA" id="ARBA00022603"/>
    </source>
</evidence>
<dbReference type="GO" id="GO:0005737">
    <property type="term" value="C:cytoplasm"/>
    <property type="evidence" value="ECO:0007669"/>
    <property type="project" value="UniProtKB-UniRule"/>
</dbReference>
<dbReference type="PRINTS" id="PR00151">
    <property type="entry name" value="PORPHBDMNASE"/>
</dbReference>
<evidence type="ECO:0000256" key="8">
    <source>
        <dbReference type="ARBA" id="ARBA00025705"/>
    </source>
</evidence>
<dbReference type="CDD" id="cd06578">
    <property type="entry name" value="HemD"/>
    <property type="match status" value="1"/>
</dbReference>
<evidence type="ECO:0000256" key="9">
    <source>
        <dbReference type="ARBA" id="ARBA00048169"/>
    </source>
</evidence>
<evidence type="ECO:0000259" key="12">
    <source>
        <dbReference type="Pfam" id="PF00590"/>
    </source>
</evidence>
<evidence type="ECO:0000256" key="5">
    <source>
        <dbReference type="ARBA" id="ARBA00022679"/>
    </source>
</evidence>
<sequence length="648" mass="72027">MKLRIGSRKSPLARAQVEEISALFPHVEWEPHWFDSPGDRDKTTSLMTSGLRDDFFTADIDEKILQGTIDIGAHAAKDMPEKLPSGLVLGAHTEGKDSSDALVSRSGLSLAKLPKKARLGTSSQSRRDQILALRPDLEIVSIRGSIEERLAYLEREEVDAIIVATCALLRLGKKDLITERLPLKTHPLQGKLGLVCRENNYPLLALLHEHDSRKNLGRITLVGAGPGAPDLLTLRGVSALKSADIVFYDALLDPRLLDYCTRETVFVGKRKGKHSHPQEDITARLLAAARRGKRVVRLKGGDPLLFSRGGEEIRAARREHIHCEVIPGISSFQAAAAAARIPLTLRETAGGFAAFSAHYGKNTTEEEKHRTTQAVFMGTSRPEEVKAELLRRGLDPADPVVAVHRTAWPDEQIEHTTVEALPQIELRPPGIYIAGPCATSVEESPRILFTGISPERVYLPRRICPYPLIQLQSRRATFPSVDFEGILFTSHGGVEHYLSRWDIPSKVRVAAVGPHTAHELQRRNISVDYIPPVADSQHLAEEIIRSDAASWLYPCSNRSDNILHSIEKVYPLAVYDTLFRTQPKISLTRFDALFFTSASTVDAFLDIYTEIPSHCTCLVYGDPTKKHLMNQGVPSSRIVRWPMRKHTL</sequence>
<evidence type="ECO:0000256" key="3">
    <source>
        <dbReference type="ARBA" id="ARBA00005879"/>
    </source>
</evidence>
<keyword evidence="7" id="KW-0627">Porphyrin biosynthesis</keyword>
<dbReference type="NCBIfam" id="NF004790">
    <property type="entry name" value="PRK06136.1"/>
    <property type="match status" value="1"/>
</dbReference>
<evidence type="ECO:0000256" key="2">
    <source>
        <dbReference type="ARBA" id="ARBA00004735"/>
    </source>
</evidence>
<dbReference type="GO" id="GO:0004852">
    <property type="term" value="F:uroporphyrinogen-III synthase activity"/>
    <property type="evidence" value="ECO:0007669"/>
    <property type="project" value="InterPro"/>
</dbReference>
<dbReference type="PATRIC" id="fig|1313304.3.peg.473"/>
<dbReference type="InterPro" id="IPR003043">
    <property type="entry name" value="Uropor_MeTrfase_CS"/>
</dbReference>
<dbReference type="InterPro" id="IPR006366">
    <property type="entry name" value="CobA/CysG_C"/>
</dbReference>
<comment type="pathway">
    <text evidence="2">Porphyrin-containing compound metabolism; protoporphyrin-IX biosynthesis; coproporphyrinogen-III from 5-aminolevulinate: step 2/4.</text>
</comment>
<dbReference type="CDD" id="cd11642">
    <property type="entry name" value="SUMT"/>
    <property type="match status" value="1"/>
</dbReference>
<dbReference type="FunFam" id="3.40.1010.10:FF:000001">
    <property type="entry name" value="Siroheme synthase"/>
    <property type="match status" value="1"/>
</dbReference>
<dbReference type="eggNOG" id="COG0181">
    <property type="taxonomic scope" value="Bacteria"/>
</dbReference>
<dbReference type="PANTHER" id="PTHR45790:SF3">
    <property type="entry name" value="S-ADENOSYL-L-METHIONINE-DEPENDENT UROPORPHYRINOGEN III METHYLTRANSFERASE, CHLOROPLASTIC"/>
    <property type="match status" value="1"/>
</dbReference>
<comment type="caution">
    <text evidence="15">The sequence shown here is derived from an EMBL/GenBank/DDBJ whole genome shotgun (WGS) entry which is preliminary data.</text>
</comment>
<dbReference type="eggNOG" id="COG0007">
    <property type="taxonomic scope" value="Bacteria"/>
</dbReference>
<feature type="domain" description="Tetrapyrrole biosynthesis uroporphyrinogen III synthase" evidence="14">
    <location>
        <begin position="467"/>
        <end position="635"/>
    </location>
</feature>
<dbReference type="Gene3D" id="3.40.50.10090">
    <property type="match status" value="2"/>
</dbReference>
<comment type="similarity">
    <text evidence="3 11">Belongs to the precorrin methyltransferase family.</text>
</comment>
<dbReference type="EMBL" id="ASJR01000003">
    <property type="protein sequence ID" value="ERP39001.1"/>
    <property type="molecule type" value="Genomic_DNA"/>
</dbReference>
<keyword evidence="16" id="KW-1185">Reference proteome</keyword>
<dbReference type="Pfam" id="PF02602">
    <property type="entry name" value="HEM4"/>
    <property type="match status" value="1"/>
</dbReference>
<dbReference type="GO" id="GO:0004418">
    <property type="term" value="F:hydroxymethylbilane synthase activity"/>
    <property type="evidence" value="ECO:0007669"/>
    <property type="project" value="UniProtKB-UniRule"/>
</dbReference>
<dbReference type="STRING" id="1313304.CALK_0493"/>
<dbReference type="PANTHER" id="PTHR45790">
    <property type="entry name" value="SIROHEME SYNTHASE-RELATED"/>
    <property type="match status" value="1"/>
</dbReference>
<comment type="catalytic activity">
    <reaction evidence="9">
        <text>4 porphobilinogen + H2O = hydroxymethylbilane + 4 NH4(+)</text>
        <dbReference type="Rhea" id="RHEA:13185"/>
        <dbReference type="ChEBI" id="CHEBI:15377"/>
        <dbReference type="ChEBI" id="CHEBI:28938"/>
        <dbReference type="ChEBI" id="CHEBI:57845"/>
        <dbReference type="ChEBI" id="CHEBI:58126"/>
        <dbReference type="EC" id="2.5.1.61"/>
    </reaction>
</comment>
<name>U7DDN1_9BACT</name>
<evidence type="ECO:0000256" key="6">
    <source>
        <dbReference type="ARBA" id="ARBA00022691"/>
    </source>
</evidence>
<evidence type="ECO:0000256" key="1">
    <source>
        <dbReference type="ARBA" id="ARBA00002869"/>
    </source>
</evidence>
<dbReference type="GO" id="GO:0004851">
    <property type="term" value="F:uroporphyrin-III C-methyltransferase activity"/>
    <property type="evidence" value="ECO:0007669"/>
    <property type="project" value="TreeGrafter"/>
</dbReference>
<accession>U7DDN1</accession>
<gene>
    <name evidence="15" type="ORF">CALK_0493</name>
</gene>
<dbReference type="InterPro" id="IPR014777">
    <property type="entry name" value="4pyrrole_Mease_sub1"/>
</dbReference>
<dbReference type="Gene3D" id="3.40.190.10">
    <property type="entry name" value="Periplasmic binding protein-like II"/>
    <property type="match status" value="2"/>
</dbReference>
<evidence type="ECO:0000313" key="16">
    <source>
        <dbReference type="Proteomes" id="UP000017148"/>
    </source>
</evidence>
<dbReference type="InterPro" id="IPR014776">
    <property type="entry name" value="4pyrrole_Mease_sub2"/>
</dbReference>
<dbReference type="SUPFAM" id="SSF53850">
    <property type="entry name" value="Periplasmic binding protein-like II"/>
    <property type="match status" value="1"/>
</dbReference>
<dbReference type="NCBIfam" id="TIGR01469">
    <property type="entry name" value="cobA_cysG_Cterm"/>
    <property type="match status" value="1"/>
</dbReference>
<dbReference type="InterPro" id="IPR036108">
    <property type="entry name" value="4pyrrol_syn_uPrphyn_synt_sf"/>
</dbReference>
<dbReference type="Pfam" id="PF00590">
    <property type="entry name" value="TP_methylase"/>
    <property type="match status" value="1"/>
</dbReference>
<dbReference type="Proteomes" id="UP000017148">
    <property type="component" value="Unassembled WGS sequence"/>
</dbReference>
<dbReference type="SUPFAM" id="SSF69618">
    <property type="entry name" value="HemD-like"/>
    <property type="match status" value="1"/>
</dbReference>
<dbReference type="InterPro" id="IPR035996">
    <property type="entry name" value="4pyrrol_Methylase_sf"/>
</dbReference>
<dbReference type="AlphaFoldDB" id="U7DDN1"/>
<evidence type="ECO:0000256" key="7">
    <source>
        <dbReference type="ARBA" id="ARBA00023244"/>
    </source>
</evidence>
<dbReference type="Gene3D" id="3.40.1010.10">
    <property type="entry name" value="Cobalt-precorrin-4 Transmethylase, Domain 1"/>
    <property type="match status" value="1"/>
</dbReference>
<dbReference type="PROSITE" id="PS00840">
    <property type="entry name" value="SUMT_2"/>
    <property type="match status" value="1"/>
</dbReference>
<feature type="domain" description="Porphobilinogen deaminase N-terminal" evidence="13">
    <location>
        <begin position="3"/>
        <end position="200"/>
    </location>
</feature>
<evidence type="ECO:0000313" key="15">
    <source>
        <dbReference type="EMBL" id="ERP39001.1"/>
    </source>
</evidence>
<evidence type="ECO:0000259" key="14">
    <source>
        <dbReference type="Pfam" id="PF02602"/>
    </source>
</evidence>
<reference evidence="15 16" key="1">
    <citation type="journal article" date="2013" name="Environ. Microbiol.">
        <title>Genome analysis of Chitinivibrio alkaliphilus gen. nov., sp. nov., a novel extremely haloalkaliphilic anaerobic chitinolytic bacterium from the candidate phylum Termite Group 3.</title>
        <authorList>
            <person name="Sorokin D.Y."/>
            <person name="Gumerov V.M."/>
            <person name="Rakitin A.L."/>
            <person name="Beletsky A.V."/>
            <person name="Damste J.S."/>
            <person name="Muyzer G."/>
            <person name="Mardanov A.V."/>
            <person name="Ravin N.V."/>
        </authorList>
    </citation>
    <scope>NUCLEOTIDE SEQUENCE [LARGE SCALE GENOMIC DNA]</scope>
    <source>
        <strain evidence="15 16">ACht1</strain>
    </source>
</reference>
<dbReference type="InterPro" id="IPR000878">
    <property type="entry name" value="4pyrrol_Mease"/>
</dbReference>
<keyword evidence="4 11" id="KW-0489">Methyltransferase</keyword>
<keyword evidence="5 11" id="KW-0808">Transferase</keyword>
<dbReference type="InterPro" id="IPR022417">
    <property type="entry name" value="Porphobilin_deaminase_N"/>
</dbReference>
<dbReference type="SUPFAM" id="SSF53790">
    <property type="entry name" value="Tetrapyrrole methylase"/>
    <property type="match status" value="1"/>
</dbReference>
<dbReference type="OrthoDB" id="9815856at2"/>
<comment type="function">
    <text evidence="1">Tetrapolymerization of the monopyrrole PBG into the hydroxymethylbilane pre-uroporphyrinogen in several discrete steps.</text>
</comment>
<dbReference type="GO" id="GO:0032259">
    <property type="term" value="P:methylation"/>
    <property type="evidence" value="ECO:0007669"/>
    <property type="project" value="UniProtKB-KW"/>
</dbReference>
<organism evidence="15 16">
    <name type="scientific">Chitinivibrio alkaliphilus ACht1</name>
    <dbReference type="NCBI Taxonomy" id="1313304"/>
    <lineage>
        <taxon>Bacteria</taxon>
        <taxon>Pseudomonadati</taxon>
        <taxon>Fibrobacterota</taxon>
        <taxon>Chitinivibrionia</taxon>
        <taxon>Chitinivibrionales</taxon>
        <taxon>Chitinivibrionaceae</taxon>
        <taxon>Chitinivibrio</taxon>
    </lineage>
</organism>
<dbReference type="Gene3D" id="3.30.950.10">
    <property type="entry name" value="Methyltransferase, Cobalt-precorrin-4 Transmethylase, Domain 2"/>
    <property type="match status" value="1"/>
</dbReference>
<evidence type="ECO:0000256" key="10">
    <source>
        <dbReference type="NCBIfam" id="TIGR00212"/>
    </source>
</evidence>
<dbReference type="PROSITE" id="PS00839">
    <property type="entry name" value="SUMT_1"/>
    <property type="match status" value="1"/>
</dbReference>
<protein>
    <recommendedName>
        <fullName evidence="10">Hydroxymethylbilane synthase</fullName>
        <ecNumber evidence="10">2.5.1.61</ecNumber>
    </recommendedName>
</protein>
<dbReference type="InterPro" id="IPR050161">
    <property type="entry name" value="Siro_Cobalamin_biosynth"/>
</dbReference>
<dbReference type="InterPro" id="IPR000860">
    <property type="entry name" value="HemC"/>
</dbReference>
<dbReference type="InterPro" id="IPR003754">
    <property type="entry name" value="4pyrrol_synth_uPrphyn_synth"/>
</dbReference>
<dbReference type="EC" id="2.5.1.61" evidence="10"/>
<keyword evidence="6" id="KW-0949">S-adenosyl-L-methionine</keyword>
<dbReference type="Pfam" id="PF01379">
    <property type="entry name" value="Porphobil_deam"/>
    <property type="match status" value="1"/>
</dbReference>
<dbReference type="RefSeq" id="WP_022636029.1">
    <property type="nucleotide sequence ID" value="NZ_ASJR01000003.1"/>
</dbReference>